<comment type="caution">
    <text evidence="13">Lacks conserved residue(s) required for the propagation of feature annotation.</text>
</comment>
<dbReference type="PANTHER" id="PTHR47700:SF2">
    <property type="entry name" value="CHITINASE"/>
    <property type="match status" value="1"/>
</dbReference>
<accession>A0ABR3WTN6</accession>
<feature type="disulfide bond" evidence="13">
    <location>
        <begin position="257"/>
        <end position="261"/>
    </location>
</feature>
<comment type="similarity">
    <text evidence="3">Belongs to the glycosyl hydrolase 18 family. Chitinase class V subfamily.</text>
</comment>
<feature type="domain" description="GH18" evidence="17">
    <location>
        <begin position="275"/>
        <end position="634"/>
    </location>
</feature>
<evidence type="ECO:0000256" key="12">
    <source>
        <dbReference type="ARBA" id="ARBA00023326"/>
    </source>
</evidence>
<dbReference type="PROSITE" id="PS50941">
    <property type="entry name" value="CHIT_BIND_I_2"/>
    <property type="match status" value="1"/>
</dbReference>
<evidence type="ECO:0000259" key="15">
    <source>
        <dbReference type="PROSITE" id="PS50941"/>
    </source>
</evidence>
<dbReference type="SMART" id="SM00257">
    <property type="entry name" value="LysM"/>
    <property type="match status" value="2"/>
</dbReference>
<dbReference type="PROSITE" id="PS01095">
    <property type="entry name" value="GH18_1"/>
    <property type="match status" value="1"/>
</dbReference>
<evidence type="ECO:0000256" key="2">
    <source>
        <dbReference type="ARBA" id="ARBA00004613"/>
    </source>
</evidence>
<keyword evidence="19" id="KW-1185">Reference proteome</keyword>
<dbReference type="SUPFAM" id="SSF57016">
    <property type="entry name" value="Plant lectins/antimicrobial peptides"/>
    <property type="match status" value="1"/>
</dbReference>
<dbReference type="InterPro" id="IPR017853">
    <property type="entry name" value="GH"/>
</dbReference>
<evidence type="ECO:0000256" key="14">
    <source>
        <dbReference type="RuleBase" id="RU000489"/>
    </source>
</evidence>
<keyword evidence="11 14" id="KW-0326">Glycosidase</keyword>
<proteinExistence type="inferred from homology"/>
<dbReference type="Proteomes" id="UP001586593">
    <property type="component" value="Unassembled WGS sequence"/>
</dbReference>
<dbReference type="SUPFAM" id="SSF54556">
    <property type="entry name" value="Chitinase insertion domain"/>
    <property type="match status" value="1"/>
</dbReference>
<evidence type="ECO:0000256" key="4">
    <source>
        <dbReference type="ARBA" id="ARBA00012729"/>
    </source>
</evidence>
<reference evidence="18 19" key="1">
    <citation type="journal article" date="2024" name="Commun. Biol.">
        <title>Comparative genomic analysis of thermophilic fungi reveals convergent evolutionary adaptations and gene losses.</title>
        <authorList>
            <person name="Steindorff A.S."/>
            <person name="Aguilar-Pontes M.V."/>
            <person name="Robinson A.J."/>
            <person name="Andreopoulos B."/>
            <person name="LaButti K."/>
            <person name="Kuo A."/>
            <person name="Mondo S."/>
            <person name="Riley R."/>
            <person name="Otillar R."/>
            <person name="Haridas S."/>
            <person name="Lipzen A."/>
            <person name="Grimwood J."/>
            <person name="Schmutz J."/>
            <person name="Clum A."/>
            <person name="Reid I.D."/>
            <person name="Moisan M.C."/>
            <person name="Butler G."/>
            <person name="Nguyen T.T.M."/>
            <person name="Dewar K."/>
            <person name="Conant G."/>
            <person name="Drula E."/>
            <person name="Henrissat B."/>
            <person name="Hansel C."/>
            <person name="Singer S."/>
            <person name="Hutchinson M.I."/>
            <person name="de Vries R.P."/>
            <person name="Natvig D.O."/>
            <person name="Powell A.J."/>
            <person name="Tsang A."/>
            <person name="Grigoriev I.V."/>
        </authorList>
    </citation>
    <scope>NUCLEOTIDE SEQUENCE [LARGE SCALE GENOMIC DNA]</scope>
    <source>
        <strain evidence="18 19">ATCC 24622</strain>
    </source>
</reference>
<dbReference type="InterPro" id="IPR053214">
    <property type="entry name" value="LysM12-like"/>
</dbReference>
<evidence type="ECO:0000256" key="8">
    <source>
        <dbReference type="ARBA" id="ARBA00023024"/>
    </source>
</evidence>
<dbReference type="Pfam" id="PF00704">
    <property type="entry name" value="Glyco_hydro_18"/>
    <property type="match status" value="1"/>
</dbReference>
<keyword evidence="12" id="KW-0624">Polysaccharide degradation</keyword>
<dbReference type="InterPro" id="IPR036779">
    <property type="entry name" value="LysM_dom_sf"/>
</dbReference>
<dbReference type="CDD" id="cd00035">
    <property type="entry name" value="ChtBD1"/>
    <property type="match status" value="1"/>
</dbReference>
<comment type="catalytic activity">
    <reaction evidence="1">
        <text>Random endo-hydrolysis of N-acetyl-beta-D-glucosaminide (1-&gt;4)-beta-linkages in chitin and chitodextrins.</text>
        <dbReference type="EC" id="3.2.1.14"/>
    </reaction>
</comment>
<evidence type="ECO:0000256" key="5">
    <source>
        <dbReference type="ARBA" id="ARBA00022525"/>
    </source>
</evidence>
<dbReference type="SMART" id="SM00636">
    <property type="entry name" value="Glyco_18"/>
    <property type="match status" value="1"/>
</dbReference>
<feature type="disulfide bond" evidence="13">
    <location>
        <begin position="219"/>
        <end position="231"/>
    </location>
</feature>
<name>A0ABR3WTN6_9PEZI</name>
<comment type="subcellular location">
    <subcellularLocation>
        <location evidence="2">Secreted</location>
    </subcellularLocation>
</comment>
<dbReference type="Gene3D" id="3.20.20.80">
    <property type="entry name" value="Glycosidases"/>
    <property type="match status" value="1"/>
</dbReference>
<dbReference type="InterPro" id="IPR018392">
    <property type="entry name" value="LysM"/>
</dbReference>
<evidence type="ECO:0000313" key="19">
    <source>
        <dbReference type="Proteomes" id="UP001586593"/>
    </source>
</evidence>
<dbReference type="InterPro" id="IPR001002">
    <property type="entry name" value="Chitin-bd_1"/>
</dbReference>
<dbReference type="InterPro" id="IPR029070">
    <property type="entry name" value="Chitinase_insertion_sf"/>
</dbReference>
<evidence type="ECO:0000256" key="1">
    <source>
        <dbReference type="ARBA" id="ARBA00000822"/>
    </source>
</evidence>
<dbReference type="InterPro" id="IPR001579">
    <property type="entry name" value="Glyco_hydro_18_chit_AS"/>
</dbReference>
<evidence type="ECO:0000256" key="6">
    <source>
        <dbReference type="ARBA" id="ARBA00022669"/>
    </source>
</evidence>
<evidence type="ECO:0000256" key="13">
    <source>
        <dbReference type="PROSITE-ProRule" id="PRU00261"/>
    </source>
</evidence>
<dbReference type="EMBL" id="JAZHXJ010000256">
    <property type="protein sequence ID" value="KAL1866812.1"/>
    <property type="molecule type" value="Genomic_DNA"/>
</dbReference>
<feature type="domain" description="Chitin-binding type-1" evidence="15">
    <location>
        <begin position="193"/>
        <end position="263"/>
    </location>
</feature>
<keyword evidence="8" id="KW-0146">Chitin degradation</keyword>
<sequence length="1079" mass="117228">MSVGQNTTVWLTATGSVELLRGGGGSGNKNTTANYQIETAPLGKAGRWAALLMDHPHRRRAGAVDCRTIEVHTGDSCGSLATKCGVTGADFTRFNNKPDLCSTLAEGQHVCCSAGTLPDFAPKPNADGSCATYQIQAGEGCSAIAAKFSLTIAKLESFNKETWGWPTCDRYMVVNQVICVSAGSPPMPSPIDNAQCGPQVPGTQRPTGGDFDLSKLNPCPLNVCCDIWGQCGTTDEFCVDNRGDGAPGTAAKGTNGCISNCGTDIVAGDSPPSEYRSVGYFEAWNHNRPCLWMEATDIDPAQYTHIHFAFARLKDDFSIDVAYVQRQFDTFKKLSSFKKVLAFGGWSDSTSPESFMALRKMVLPENRDKVAQNMADFISVNALDGVDIDWEYPGEPDIAGIPAASETEGLDYLKFLATLKGKLPAGTTLSIAAPASYWYLKQFPIDRMAKVLDYLVLMTYDLHGQWDAGNQWSDPGCPEGNCLRSHVNRTETLNALAMVTKAGVPANKVVVGVASYGRSFKMTRAGCTGPQCTFEGDARNSKAKPGVCMRTAGYISQAEIDQILANDKSARQYVDDDSDSNILVYGETEWVAFMSGKTRASRERTYKGYNFGGTAEWAVDLRAFQATEGALPGIFVEISEHNGMCPWKFPAIDCLNPGVVYSIELTRAQRWHNVSADCAWHDFLAYWNTAGRESWPLRSSHAMERFFGGTESFDCQFLKDDNDCNSDHVCNEYQLEGSSGPGGWFVLQSAGNINVAFFRFHEAISAAQNDMNSVLEDFKDDFYPDGDMLALILDIVGIALAVVLPLALDVVFGVSNFVQSVTYASYPFVLATLYDSGAAETAISQASPGGQLLDVTNAWKQTLEETVKRMFNGTSTSQTMLTELIRDGQQIQGSDQPVQPDKGTMTTAVGTALLGTLIPNSWRINGYNPVVLSTGKPCGTVGPYDNKYMEPETGTNSWTCVEGEIYYLLGATGKFVDATACECHSGEDKLDGGRWNGITRESIVRWAIATSKLSGKPMDVNDPEAYKNLISNDSRRPVGPDAPGIVAIPVCNIDKAFENWRRGSQDDNPNYPCDKPRNQ</sequence>
<dbReference type="Gene3D" id="3.10.350.10">
    <property type="entry name" value="LysM domain"/>
    <property type="match status" value="2"/>
</dbReference>
<gene>
    <name evidence="18" type="ORF">VTK73DRAFT_4511</name>
</gene>
<dbReference type="SUPFAM" id="SSF54106">
    <property type="entry name" value="LysM domain"/>
    <property type="match status" value="2"/>
</dbReference>
<keyword evidence="7 14" id="KW-0378">Hydrolase</keyword>
<feature type="disulfide bond" evidence="13">
    <location>
        <begin position="224"/>
        <end position="238"/>
    </location>
</feature>
<evidence type="ECO:0000313" key="18">
    <source>
        <dbReference type="EMBL" id="KAL1866812.1"/>
    </source>
</evidence>
<evidence type="ECO:0000256" key="9">
    <source>
        <dbReference type="ARBA" id="ARBA00023026"/>
    </source>
</evidence>
<keyword evidence="6 13" id="KW-0147">Chitin-binding</keyword>
<dbReference type="InterPro" id="IPR001223">
    <property type="entry name" value="Glyco_hydro18_cat"/>
</dbReference>
<evidence type="ECO:0000259" key="16">
    <source>
        <dbReference type="PROSITE" id="PS51782"/>
    </source>
</evidence>
<evidence type="ECO:0000256" key="10">
    <source>
        <dbReference type="ARBA" id="ARBA00023277"/>
    </source>
</evidence>
<dbReference type="CDD" id="cd02878">
    <property type="entry name" value="GH18_zymocin_alpha"/>
    <property type="match status" value="1"/>
</dbReference>
<keyword evidence="13" id="KW-1015">Disulfide bond</keyword>
<dbReference type="EC" id="3.2.1.14" evidence="4"/>
<dbReference type="PROSITE" id="PS51910">
    <property type="entry name" value="GH18_2"/>
    <property type="match status" value="1"/>
</dbReference>
<dbReference type="InterPro" id="IPR036861">
    <property type="entry name" value="Endochitinase-like_sf"/>
</dbReference>
<dbReference type="PANTHER" id="PTHR47700">
    <property type="entry name" value="V CHITINASE, PUTATIVE (AFU_ORTHOLOGUE AFUA_6G13720)-RELATED"/>
    <property type="match status" value="1"/>
</dbReference>
<feature type="domain" description="LysM" evidence="16">
    <location>
        <begin position="67"/>
        <end position="112"/>
    </location>
</feature>
<organism evidence="18 19">
    <name type="scientific">Phialemonium thermophilum</name>
    <dbReference type="NCBI Taxonomy" id="223376"/>
    <lineage>
        <taxon>Eukaryota</taxon>
        <taxon>Fungi</taxon>
        <taxon>Dikarya</taxon>
        <taxon>Ascomycota</taxon>
        <taxon>Pezizomycotina</taxon>
        <taxon>Sordariomycetes</taxon>
        <taxon>Sordariomycetidae</taxon>
        <taxon>Cephalothecales</taxon>
        <taxon>Cephalothecaceae</taxon>
        <taxon>Phialemonium</taxon>
    </lineage>
</organism>
<evidence type="ECO:0000256" key="3">
    <source>
        <dbReference type="ARBA" id="ARBA00008682"/>
    </source>
</evidence>
<evidence type="ECO:0000256" key="7">
    <source>
        <dbReference type="ARBA" id="ARBA00022801"/>
    </source>
</evidence>
<evidence type="ECO:0000256" key="11">
    <source>
        <dbReference type="ARBA" id="ARBA00023295"/>
    </source>
</evidence>
<dbReference type="Gene3D" id="3.10.50.10">
    <property type="match status" value="1"/>
</dbReference>
<evidence type="ECO:0000259" key="17">
    <source>
        <dbReference type="PROSITE" id="PS51910"/>
    </source>
</evidence>
<keyword evidence="10" id="KW-0119">Carbohydrate metabolism</keyword>
<protein>
    <recommendedName>
        <fullName evidence="4">chitinase</fullName>
        <ecNumber evidence="4">3.2.1.14</ecNumber>
    </recommendedName>
</protein>
<dbReference type="Gene3D" id="3.30.60.10">
    <property type="entry name" value="Endochitinase-like"/>
    <property type="match status" value="1"/>
</dbReference>
<dbReference type="PROSITE" id="PS51782">
    <property type="entry name" value="LYSM"/>
    <property type="match status" value="2"/>
</dbReference>
<keyword evidence="9" id="KW-0843">Virulence</keyword>
<keyword evidence="5" id="KW-0964">Secreted</keyword>
<comment type="caution">
    <text evidence="18">The sequence shown here is derived from an EMBL/GenBank/DDBJ whole genome shotgun (WGS) entry which is preliminary data.</text>
</comment>
<dbReference type="SUPFAM" id="SSF51445">
    <property type="entry name" value="(Trans)glycosidases"/>
    <property type="match status" value="1"/>
</dbReference>
<dbReference type="Pfam" id="PF00187">
    <property type="entry name" value="Chitin_bind_1"/>
    <property type="match status" value="1"/>
</dbReference>
<dbReference type="Pfam" id="PF01476">
    <property type="entry name" value="LysM"/>
    <property type="match status" value="2"/>
</dbReference>
<feature type="domain" description="LysM" evidence="16">
    <location>
        <begin position="131"/>
        <end position="180"/>
    </location>
</feature>
<dbReference type="InterPro" id="IPR011583">
    <property type="entry name" value="Chitinase_II/V-like_cat"/>
</dbReference>